<dbReference type="Proteomes" id="UP000729402">
    <property type="component" value="Unassembled WGS sequence"/>
</dbReference>
<gene>
    <name evidence="1" type="ORF">GUJ93_ZPchr0009g1414</name>
</gene>
<reference evidence="1" key="1">
    <citation type="journal article" date="2021" name="bioRxiv">
        <title>Whole Genome Assembly and Annotation of Northern Wild Rice, Zizania palustris L., Supports a Whole Genome Duplication in the Zizania Genus.</title>
        <authorList>
            <person name="Haas M."/>
            <person name="Kono T."/>
            <person name="Macchietto M."/>
            <person name="Millas R."/>
            <person name="McGilp L."/>
            <person name="Shao M."/>
            <person name="Duquette J."/>
            <person name="Hirsch C.N."/>
            <person name="Kimball J."/>
        </authorList>
    </citation>
    <scope>NUCLEOTIDE SEQUENCE</scope>
    <source>
        <tissue evidence="1">Fresh leaf tissue</tissue>
    </source>
</reference>
<dbReference type="EMBL" id="JAAALK010000289">
    <property type="protein sequence ID" value="KAG8050668.1"/>
    <property type="molecule type" value="Genomic_DNA"/>
</dbReference>
<accession>A0A8J5RK02</accession>
<protein>
    <submittedName>
        <fullName evidence="1">Uncharacterized protein</fullName>
    </submittedName>
</protein>
<reference evidence="1" key="2">
    <citation type="submission" date="2021-02" db="EMBL/GenBank/DDBJ databases">
        <authorList>
            <person name="Kimball J.A."/>
            <person name="Haas M.W."/>
            <person name="Macchietto M."/>
            <person name="Kono T."/>
            <person name="Duquette J."/>
            <person name="Shao M."/>
        </authorList>
    </citation>
    <scope>NUCLEOTIDE SEQUENCE</scope>
    <source>
        <tissue evidence="1">Fresh leaf tissue</tissue>
    </source>
</reference>
<name>A0A8J5RK02_ZIZPA</name>
<evidence type="ECO:0000313" key="1">
    <source>
        <dbReference type="EMBL" id="KAG8050668.1"/>
    </source>
</evidence>
<comment type="caution">
    <text evidence="1">The sequence shown here is derived from an EMBL/GenBank/DDBJ whole genome shotgun (WGS) entry which is preliminary data.</text>
</comment>
<organism evidence="1 2">
    <name type="scientific">Zizania palustris</name>
    <name type="common">Northern wild rice</name>
    <dbReference type="NCBI Taxonomy" id="103762"/>
    <lineage>
        <taxon>Eukaryota</taxon>
        <taxon>Viridiplantae</taxon>
        <taxon>Streptophyta</taxon>
        <taxon>Embryophyta</taxon>
        <taxon>Tracheophyta</taxon>
        <taxon>Spermatophyta</taxon>
        <taxon>Magnoliopsida</taxon>
        <taxon>Liliopsida</taxon>
        <taxon>Poales</taxon>
        <taxon>Poaceae</taxon>
        <taxon>BOP clade</taxon>
        <taxon>Oryzoideae</taxon>
        <taxon>Oryzeae</taxon>
        <taxon>Zizaniinae</taxon>
        <taxon>Zizania</taxon>
    </lineage>
</organism>
<sequence length="93" mass="10435">MAVAGTVGAATTTVERRLVGRDETCEGSYSRTKQPNTGIVILYETLHKITEDSCSMKPTNLHEENCNGTFTKILFLCFRIECTTKSEDRTERK</sequence>
<dbReference type="AlphaFoldDB" id="A0A8J5RK02"/>
<proteinExistence type="predicted"/>
<keyword evidence="2" id="KW-1185">Reference proteome</keyword>
<evidence type="ECO:0000313" key="2">
    <source>
        <dbReference type="Proteomes" id="UP000729402"/>
    </source>
</evidence>